<dbReference type="AlphaFoldDB" id="A0ABD3ALJ0"/>
<dbReference type="PANTHER" id="PTHR31374">
    <property type="entry name" value="AUXIN-INDUCED PROTEIN-LIKE-RELATED"/>
    <property type="match status" value="1"/>
</dbReference>
<reference evidence="2 3" key="1">
    <citation type="submission" date="2024-11" db="EMBL/GenBank/DDBJ databases">
        <title>A near-complete genome assembly of Cinchona calisaya.</title>
        <authorList>
            <person name="Lian D.C."/>
            <person name="Zhao X.W."/>
            <person name="Wei L."/>
        </authorList>
    </citation>
    <scope>NUCLEOTIDE SEQUENCE [LARGE SCALE GENOMIC DNA]</scope>
    <source>
        <tissue evidence="2">Nenye</tissue>
    </source>
</reference>
<dbReference type="Proteomes" id="UP001630127">
    <property type="component" value="Unassembled WGS sequence"/>
</dbReference>
<dbReference type="Pfam" id="PF02519">
    <property type="entry name" value="Auxin_inducible"/>
    <property type="match status" value="1"/>
</dbReference>
<dbReference type="PANTHER" id="PTHR31374:SF9">
    <property type="entry name" value="AUXIN-RESPONSIVE FAMILY PROTEIN"/>
    <property type="match status" value="1"/>
</dbReference>
<accession>A0ABD3ALJ0</accession>
<organism evidence="2 3">
    <name type="scientific">Cinchona calisaya</name>
    <dbReference type="NCBI Taxonomy" id="153742"/>
    <lineage>
        <taxon>Eukaryota</taxon>
        <taxon>Viridiplantae</taxon>
        <taxon>Streptophyta</taxon>
        <taxon>Embryophyta</taxon>
        <taxon>Tracheophyta</taxon>
        <taxon>Spermatophyta</taxon>
        <taxon>Magnoliopsida</taxon>
        <taxon>eudicotyledons</taxon>
        <taxon>Gunneridae</taxon>
        <taxon>Pentapetalae</taxon>
        <taxon>asterids</taxon>
        <taxon>lamiids</taxon>
        <taxon>Gentianales</taxon>
        <taxon>Rubiaceae</taxon>
        <taxon>Cinchonoideae</taxon>
        <taxon>Cinchoneae</taxon>
        <taxon>Cinchona</taxon>
    </lineage>
</organism>
<comment type="similarity">
    <text evidence="1">Belongs to the ARG7 family.</text>
</comment>
<proteinExistence type="inferred from homology"/>
<evidence type="ECO:0000313" key="2">
    <source>
        <dbReference type="EMBL" id="KAL3531948.1"/>
    </source>
</evidence>
<gene>
    <name evidence="2" type="ORF">ACH5RR_005469</name>
</gene>
<comment type="caution">
    <text evidence="2">The sequence shown here is derived from an EMBL/GenBank/DDBJ whole genome shotgun (WGS) entry which is preliminary data.</text>
</comment>
<keyword evidence="3" id="KW-1185">Reference proteome</keyword>
<evidence type="ECO:0000256" key="1">
    <source>
        <dbReference type="ARBA" id="ARBA00006974"/>
    </source>
</evidence>
<dbReference type="EMBL" id="JBJUIK010000003">
    <property type="protein sequence ID" value="KAL3531948.1"/>
    <property type="molecule type" value="Genomic_DNA"/>
</dbReference>
<name>A0ABD3ALJ0_9GENT</name>
<evidence type="ECO:0000313" key="3">
    <source>
        <dbReference type="Proteomes" id="UP001630127"/>
    </source>
</evidence>
<sequence length="126" mass="14479">MKVIQGQFLRACLKKCRKLGIRAIPPAACDRCWEWFLLQSVHERKTVPKDVPKGHLVVYVGECHKRFVIKITLLEHPLFRALLDHAREVYDFAADTKLCIPCDESIFLSVVRCATSPETQRICICV</sequence>
<dbReference type="InterPro" id="IPR003676">
    <property type="entry name" value="SAUR_fam"/>
</dbReference>
<protein>
    <submittedName>
        <fullName evidence="2">Uncharacterized protein</fullName>
    </submittedName>
</protein>